<dbReference type="AlphaFoldDB" id="A0A1Q5Q2L5"/>
<feature type="compositionally biased region" description="Basic and acidic residues" evidence="1">
    <location>
        <begin position="76"/>
        <end position="87"/>
    </location>
</feature>
<proteinExistence type="predicted"/>
<evidence type="ECO:0000256" key="1">
    <source>
        <dbReference type="SAM" id="MobiDB-lite"/>
    </source>
</evidence>
<gene>
    <name evidence="2" type="ORF">BSZ39_05895</name>
</gene>
<reference evidence="3" key="1">
    <citation type="submission" date="2016-12" db="EMBL/GenBank/DDBJ databases">
        <authorList>
            <person name="Meng X."/>
        </authorList>
    </citation>
    <scope>NUCLEOTIDE SEQUENCE [LARGE SCALE GENOMIC DNA]</scope>
    <source>
        <strain evidence="3">DSM 19116</strain>
    </source>
</reference>
<feature type="region of interest" description="Disordered" evidence="1">
    <location>
        <begin position="28"/>
        <end position="104"/>
    </location>
</feature>
<keyword evidence="3" id="KW-1185">Reference proteome</keyword>
<organism evidence="2 3">
    <name type="scientific">Bowdeniella nasicola</name>
    <dbReference type="NCBI Taxonomy" id="208480"/>
    <lineage>
        <taxon>Bacteria</taxon>
        <taxon>Bacillati</taxon>
        <taxon>Actinomycetota</taxon>
        <taxon>Actinomycetes</taxon>
        <taxon>Actinomycetales</taxon>
        <taxon>Actinomycetaceae</taxon>
        <taxon>Bowdeniella</taxon>
    </lineage>
</organism>
<dbReference type="Proteomes" id="UP000185628">
    <property type="component" value="Unassembled WGS sequence"/>
</dbReference>
<dbReference type="EMBL" id="MQVR01000027">
    <property type="protein sequence ID" value="OKL54094.1"/>
    <property type="molecule type" value="Genomic_DNA"/>
</dbReference>
<evidence type="ECO:0000313" key="3">
    <source>
        <dbReference type="Proteomes" id="UP000185628"/>
    </source>
</evidence>
<protein>
    <submittedName>
        <fullName evidence="2">Uncharacterized protein</fullName>
    </submittedName>
</protein>
<feature type="compositionally biased region" description="Low complexity" evidence="1">
    <location>
        <begin position="35"/>
        <end position="50"/>
    </location>
</feature>
<name>A0A1Q5Q2L5_9ACTO</name>
<accession>A0A1Q5Q2L5</accession>
<evidence type="ECO:0000313" key="2">
    <source>
        <dbReference type="EMBL" id="OKL54094.1"/>
    </source>
</evidence>
<sequence length="104" mass="10242">MVSLLGVVVIVSTALTGHSGASVAWSHVTGPAPSPSASATPSASPSATASEKAAGQAYTMEQGGEAPTKGICGSDATEKFAGKHGDAQKPNAALQRHLFGPLSK</sequence>
<comment type="caution">
    <text evidence="2">The sequence shown here is derived from an EMBL/GenBank/DDBJ whole genome shotgun (WGS) entry which is preliminary data.</text>
</comment>